<evidence type="ECO:0000313" key="11">
    <source>
        <dbReference type="EMBL" id="KAH7983849.1"/>
    </source>
</evidence>
<evidence type="ECO:0000256" key="5">
    <source>
        <dbReference type="ARBA" id="ARBA00022989"/>
    </source>
</evidence>
<gene>
    <name evidence="11" type="ORF">HPB52_014780</name>
</gene>
<dbReference type="Pfam" id="PF00001">
    <property type="entry name" value="7tm_1"/>
    <property type="match status" value="1"/>
</dbReference>
<evidence type="ECO:0000256" key="4">
    <source>
        <dbReference type="ARBA" id="ARBA00022692"/>
    </source>
</evidence>
<feature type="transmembrane region" description="Helical" evidence="9">
    <location>
        <begin position="320"/>
        <end position="343"/>
    </location>
</feature>
<evidence type="ECO:0000256" key="7">
    <source>
        <dbReference type="ARBA" id="ARBA00023170"/>
    </source>
</evidence>
<dbReference type="GO" id="GO:0004930">
    <property type="term" value="F:G protein-coupled receptor activity"/>
    <property type="evidence" value="ECO:0007669"/>
    <property type="project" value="UniProtKB-KW"/>
</dbReference>
<dbReference type="InterPro" id="IPR017452">
    <property type="entry name" value="GPCR_Rhodpsn_7TM"/>
</dbReference>
<dbReference type="CDD" id="cd14993">
    <property type="entry name" value="7tmA_CCKR-like"/>
    <property type="match status" value="1"/>
</dbReference>
<name>A0A9D4YQ98_RHISA</name>
<dbReference type="PROSITE" id="PS00237">
    <property type="entry name" value="G_PROTEIN_RECEP_F1_1"/>
    <property type="match status" value="1"/>
</dbReference>
<dbReference type="EMBL" id="JABSTV010001245">
    <property type="protein sequence ID" value="KAH7983849.1"/>
    <property type="molecule type" value="Genomic_DNA"/>
</dbReference>
<proteinExistence type="inferred from homology"/>
<feature type="domain" description="G-protein coupled receptors family 1 profile" evidence="10">
    <location>
        <begin position="124"/>
        <end position="340"/>
    </location>
</feature>
<dbReference type="GO" id="GO:0042277">
    <property type="term" value="F:peptide binding"/>
    <property type="evidence" value="ECO:0007669"/>
    <property type="project" value="TreeGrafter"/>
</dbReference>
<feature type="transmembrane region" description="Helical" evidence="9">
    <location>
        <begin position="222"/>
        <end position="248"/>
    </location>
</feature>
<evidence type="ECO:0000256" key="1">
    <source>
        <dbReference type="ARBA" id="ARBA00004651"/>
    </source>
</evidence>
<accession>A0A9D4YQ98</accession>
<keyword evidence="3" id="KW-1003">Cell membrane</keyword>
<keyword evidence="5 9" id="KW-1133">Transmembrane helix</keyword>
<dbReference type="InterPro" id="IPR000276">
    <property type="entry name" value="GPCR_Rhodpsn"/>
</dbReference>
<dbReference type="PANTHER" id="PTHR24241:SF76">
    <property type="entry name" value="NEUROPEPTIDE SIFAMIDE RECEPTOR"/>
    <property type="match status" value="1"/>
</dbReference>
<dbReference type="GO" id="GO:0032870">
    <property type="term" value="P:cellular response to hormone stimulus"/>
    <property type="evidence" value="ECO:0007669"/>
    <property type="project" value="TreeGrafter"/>
</dbReference>
<keyword evidence="7 8" id="KW-0675">Receptor</keyword>
<dbReference type="PANTHER" id="PTHR24241">
    <property type="entry name" value="NEUROPEPTIDE RECEPTOR-RELATED G-PROTEIN COUPLED RECEPTOR"/>
    <property type="match status" value="1"/>
</dbReference>
<dbReference type="GO" id="GO:0005886">
    <property type="term" value="C:plasma membrane"/>
    <property type="evidence" value="ECO:0007669"/>
    <property type="project" value="UniProtKB-SubCell"/>
</dbReference>
<dbReference type="PROSITE" id="PS50262">
    <property type="entry name" value="G_PROTEIN_RECEP_F1_2"/>
    <property type="match status" value="1"/>
</dbReference>
<reference evidence="11" key="2">
    <citation type="submission" date="2021-09" db="EMBL/GenBank/DDBJ databases">
        <authorList>
            <person name="Jia N."/>
            <person name="Wang J."/>
            <person name="Shi W."/>
            <person name="Du L."/>
            <person name="Sun Y."/>
            <person name="Zhan W."/>
            <person name="Jiang J."/>
            <person name="Wang Q."/>
            <person name="Zhang B."/>
            <person name="Ji P."/>
            <person name="Sakyi L.B."/>
            <person name="Cui X."/>
            <person name="Yuan T."/>
            <person name="Jiang B."/>
            <person name="Yang W."/>
            <person name="Lam T.T.-Y."/>
            <person name="Chang Q."/>
            <person name="Ding S."/>
            <person name="Wang X."/>
            <person name="Zhu J."/>
            <person name="Ruan X."/>
            <person name="Zhao L."/>
            <person name="Wei J."/>
            <person name="Que T."/>
            <person name="Du C."/>
            <person name="Cheng J."/>
            <person name="Dai P."/>
            <person name="Han X."/>
            <person name="Huang E."/>
            <person name="Gao Y."/>
            <person name="Liu J."/>
            <person name="Shao H."/>
            <person name="Ye R."/>
            <person name="Li L."/>
            <person name="Wei W."/>
            <person name="Wang X."/>
            <person name="Wang C."/>
            <person name="Huo Q."/>
            <person name="Li W."/>
            <person name="Guo W."/>
            <person name="Chen H."/>
            <person name="Chen S."/>
            <person name="Zhou L."/>
            <person name="Zhou L."/>
            <person name="Ni X."/>
            <person name="Tian J."/>
            <person name="Zhou Y."/>
            <person name="Sheng Y."/>
            <person name="Liu T."/>
            <person name="Pan Y."/>
            <person name="Xia L."/>
            <person name="Li J."/>
            <person name="Zhao F."/>
            <person name="Cao W."/>
        </authorList>
    </citation>
    <scope>NUCLEOTIDE SEQUENCE</scope>
    <source>
        <strain evidence="11">Rsan-2018</strain>
        <tissue evidence="11">Larvae</tissue>
    </source>
</reference>
<protein>
    <recommendedName>
        <fullName evidence="10">G-protein coupled receptors family 1 profile domain-containing protein</fullName>
    </recommendedName>
</protein>
<keyword evidence="8" id="KW-0297">G-protein coupled receptor</keyword>
<dbReference type="VEuPathDB" id="VectorBase:RSAN_044903"/>
<dbReference type="Gene3D" id="1.20.1070.10">
    <property type="entry name" value="Rhodopsin 7-helix transmembrane proteins"/>
    <property type="match status" value="1"/>
</dbReference>
<evidence type="ECO:0000256" key="8">
    <source>
        <dbReference type="RuleBase" id="RU000688"/>
    </source>
</evidence>
<sequence>MATWAEEHLGAVGPQPKQTVAAHLSLLLSIASRRPYTYAENIVEKDAFYIRTAFGMRWKGGAELARGTGPNYPWRSRHDSHSGRSTTPLDPRFGFRELSLRGCFLYDAQTLRLLCRVPMDQPPWLLGLFVCKSVSYLQGVSVCASVNTLMAISIDRYYAICYPMKRQISLRTCRVVIAIIWAFSLTITLPWTFFFRLMPMLSDSETTLQVCREDWPTEGMGVLYFIVANLVLCYLLPLCVITLCYVFIWLKVWRRRPPGETHDFGVENIIQRSKIKVAKMLLVVVVVFAISWLPLYAIFARLKIGEPLADGSLEQSLIEVAAPVAQWLGASNSCINPILYAFFNSKFRMGFKAILFRHNCCCCCCCCWCSDSNDGARRRSAPSVARHELSCNRPSSVRTSQAVARRKDSRLSDVF</sequence>
<dbReference type="PRINTS" id="PR00237">
    <property type="entry name" value="GPCRRHODOPSN"/>
</dbReference>
<evidence type="ECO:0000256" key="9">
    <source>
        <dbReference type="SAM" id="Phobius"/>
    </source>
</evidence>
<organism evidence="11 12">
    <name type="scientific">Rhipicephalus sanguineus</name>
    <name type="common">Brown dog tick</name>
    <name type="synonym">Ixodes sanguineus</name>
    <dbReference type="NCBI Taxonomy" id="34632"/>
    <lineage>
        <taxon>Eukaryota</taxon>
        <taxon>Metazoa</taxon>
        <taxon>Ecdysozoa</taxon>
        <taxon>Arthropoda</taxon>
        <taxon>Chelicerata</taxon>
        <taxon>Arachnida</taxon>
        <taxon>Acari</taxon>
        <taxon>Parasitiformes</taxon>
        <taxon>Ixodida</taxon>
        <taxon>Ixodoidea</taxon>
        <taxon>Ixodidae</taxon>
        <taxon>Rhipicephalinae</taxon>
        <taxon>Rhipicephalus</taxon>
        <taxon>Rhipicephalus</taxon>
    </lineage>
</organism>
<dbReference type="AlphaFoldDB" id="A0A9D4YQ98"/>
<evidence type="ECO:0000256" key="3">
    <source>
        <dbReference type="ARBA" id="ARBA00022475"/>
    </source>
</evidence>
<keyword evidence="12" id="KW-1185">Reference proteome</keyword>
<evidence type="ECO:0000256" key="6">
    <source>
        <dbReference type="ARBA" id="ARBA00023136"/>
    </source>
</evidence>
<keyword evidence="6 9" id="KW-0472">Membrane</keyword>
<feature type="transmembrane region" description="Helical" evidence="9">
    <location>
        <begin position="280"/>
        <end position="300"/>
    </location>
</feature>
<keyword evidence="4 8" id="KW-0812">Transmembrane</keyword>
<evidence type="ECO:0000256" key="2">
    <source>
        <dbReference type="ARBA" id="ARBA00010663"/>
    </source>
</evidence>
<keyword evidence="8" id="KW-0807">Transducer</keyword>
<feature type="transmembrane region" description="Helical" evidence="9">
    <location>
        <begin position="175"/>
        <end position="194"/>
    </location>
</feature>
<comment type="subcellular location">
    <subcellularLocation>
        <location evidence="1">Cell membrane</location>
        <topology evidence="1">Multi-pass membrane protein</topology>
    </subcellularLocation>
</comment>
<dbReference type="SUPFAM" id="SSF81321">
    <property type="entry name" value="Family A G protein-coupled receptor-like"/>
    <property type="match status" value="1"/>
</dbReference>
<evidence type="ECO:0000313" key="12">
    <source>
        <dbReference type="Proteomes" id="UP000821837"/>
    </source>
</evidence>
<dbReference type="Proteomes" id="UP000821837">
    <property type="component" value="Chromosome 1"/>
</dbReference>
<comment type="caution">
    <text evidence="11">The sequence shown here is derived from an EMBL/GenBank/DDBJ whole genome shotgun (WGS) entry which is preliminary data.</text>
</comment>
<reference evidence="11" key="1">
    <citation type="journal article" date="2020" name="Cell">
        <title>Large-Scale Comparative Analyses of Tick Genomes Elucidate Their Genetic Diversity and Vector Capacities.</title>
        <authorList>
            <consortium name="Tick Genome and Microbiome Consortium (TIGMIC)"/>
            <person name="Jia N."/>
            <person name="Wang J."/>
            <person name="Shi W."/>
            <person name="Du L."/>
            <person name="Sun Y."/>
            <person name="Zhan W."/>
            <person name="Jiang J.F."/>
            <person name="Wang Q."/>
            <person name="Zhang B."/>
            <person name="Ji P."/>
            <person name="Bell-Sakyi L."/>
            <person name="Cui X.M."/>
            <person name="Yuan T.T."/>
            <person name="Jiang B.G."/>
            <person name="Yang W.F."/>
            <person name="Lam T.T."/>
            <person name="Chang Q.C."/>
            <person name="Ding S.J."/>
            <person name="Wang X.J."/>
            <person name="Zhu J.G."/>
            <person name="Ruan X.D."/>
            <person name="Zhao L."/>
            <person name="Wei J.T."/>
            <person name="Ye R.Z."/>
            <person name="Que T.C."/>
            <person name="Du C.H."/>
            <person name="Zhou Y.H."/>
            <person name="Cheng J.X."/>
            <person name="Dai P.F."/>
            <person name="Guo W.B."/>
            <person name="Han X.H."/>
            <person name="Huang E.J."/>
            <person name="Li L.F."/>
            <person name="Wei W."/>
            <person name="Gao Y.C."/>
            <person name="Liu J.Z."/>
            <person name="Shao H.Z."/>
            <person name="Wang X."/>
            <person name="Wang C.C."/>
            <person name="Yang T.C."/>
            <person name="Huo Q.B."/>
            <person name="Li W."/>
            <person name="Chen H.Y."/>
            <person name="Chen S.E."/>
            <person name="Zhou L.G."/>
            <person name="Ni X.B."/>
            <person name="Tian J.H."/>
            <person name="Sheng Y."/>
            <person name="Liu T."/>
            <person name="Pan Y.S."/>
            <person name="Xia L.Y."/>
            <person name="Li J."/>
            <person name="Zhao F."/>
            <person name="Cao W.C."/>
        </authorList>
    </citation>
    <scope>NUCLEOTIDE SEQUENCE</scope>
    <source>
        <strain evidence="11">Rsan-2018</strain>
    </source>
</reference>
<evidence type="ECO:0000259" key="10">
    <source>
        <dbReference type="PROSITE" id="PS50262"/>
    </source>
</evidence>
<comment type="similarity">
    <text evidence="2 8">Belongs to the G-protein coupled receptor 1 family.</text>
</comment>